<comment type="caution">
    <text evidence="1">The sequence shown here is derived from an EMBL/GenBank/DDBJ whole genome shotgun (WGS) entry which is preliminary data.</text>
</comment>
<evidence type="ECO:0000313" key="1">
    <source>
        <dbReference type="EMBL" id="KAG7161307.1"/>
    </source>
</evidence>
<organism evidence="1 2">
    <name type="scientific">Homarus americanus</name>
    <name type="common">American lobster</name>
    <dbReference type="NCBI Taxonomy" id="6706"/>
    <lineage>
        <taxon>Eukaryota</taxon>
        <taxon>Metazoa</taxon>
        <taxon>Ecdysozoa</taxon>
        <taxon>Arthropoda</taxon>
        <taxon>Crustacea</taxon>
        <taxon>Multicrustacea</taxon>
        <taxon>Malacostraca</taxon>
        <taxon>Eumalacostraca</taxon>
        <taxon>Eucarida</taxon>
        <taxon>Decapoda</taxon>
        <taxon>Pleocyemata</taxon>
        <taxon>Astacidea</taxon>
        <taxon>Nephropoidea</taxon>
        <taxon>Nephropidae</taxon>
        <taxon>Homarus</taxon>
    </lineage>
</organism>
<reference evidence="1" key="1">
    <citation type="journal article" date="2021" name="Sci. Adv.">
        <title>The American lobster genome reveals insights on longevity, neural, and immune adaptations.</title>
        <authorList>
            <person name="Polinski J.M."/>
            <person name="Zimin A.V."/>
            <person name="Clark K.F."/>
            <person name="Kohn A.B."/>
            <person name="Sadowski N."/>
            <person name="Timp W."/>
            <person name="Ptitsyn A."/>
            <person name="Khanna P."/>
            <person name="Romanova D.Y."/>
            <person name="Williams P."/>
            <person name="Greenwood S.J."/>
            <person name="Moroz L.L."/>
            <person name="Walt D.R."/>
            <person name="Bodnar A.G."/>
        </authorList>
    </citation>
    <scope>NUCLEOTIDE SEQUENCE</scope>
    <source>
        <strain evidence="1">GMGI-L3</strain>
    </source>
</reference>
<evidence type="ECO:0000313" key="2">
    <source>
        <dbReference type="Proteomes" id="UP000747542"/>
    </source>
</evidence>
<dbReference type="EMBL" id="JAHLQT010029514">
    <property type="protein sequence ID" value="KAG7161307.1"/>
    <property type="molecule type" value="Genomic_DNA"/>
</dbReference>
<gene>
    <name evidence="1" type="ORF">Hamer_G023051</name>
</gene>
<name>A0A8J5JN27_HOMAM</name>
<sequence>MQLRSHSYMNT</sequence>
<protein>
    <submittedName>
        <fullName evidence="1">Uncharacterized protein</fullName>
    </submittedName>
</protein>
<keyword evidence="2" id="KW-1185">Reference proteome</keyword>
<accession>A0A8J5JN27</accession>
<proteinExistence type="predicted"/>
<dbReference type="Proteomes" id="UP000747542">
    <property type="component" value="Unassembled WGS sequence"/>
</dbReference>